<dbReference type="SUPFAM" id="SSF51735">
    <property type="entry name" value="NAD(P)-binding Rossmann-fold domains"/>
    <property type="match status" value="1"/>
</dbReference>
<dbReference type="InterPro" id="IPR017476">
    <property type="entry name" value="UDP-Glc/GDP-Man"/>
</dbReference>
<dbReference type="InterPro" id="IPR028359">
    <property type="entry name" value="UDP_ManNAc/GlcNAc_DH"/>
</dbReference>
<dbReference type="Gene3D" id="3.40.50.720">
    <property type="entry name" value="NAD(P)-binding Rossmann-like Domain"/>
    <property type="match status" value="2"/>
</dbReference>
<dbReference type="NCBIfam" id="TIGR03026">
    <property type="entry name" value="NDP-sugDHase"/>
    <property type="match status" value="1"/>
</dbReference>
<name>A0A4R6XYE2_9GAMM</name>
<comment type="similarity">
    <text evidence="1 4">Belongs to the UDP-glucose/GDP-mannose dehydrogenase family.</text>
</comment>
<dbReference type="AlphaFoldDB" id="A0A4R6XYE2"/>
<dbReference type="SUPFAM" id="SSF52413">
    <property type="entry name" value="UDP-glucose/GDP-mannose dehydrogenase C-terminal domain"/>
    <property type="match status" value="1"/>
</dbReference>
<dbReference type="InterPro" id="IPR008927">
    <property type="entry name" value="6-PGluconate_DH-like_C_sf"/>
</dbReference>
<dbReference type="OrthoDB" id="9803238at2"/>
<keyword evidence="2" id="KW-0560">Oxidoreductase</keyword>
<evidence type="ECO:0000259" key="5">
    <source>
        <dbReference type="SMART" id="SM00984"/>
    </source>
</evidence>
<proteinExistence type="inferred from homology"/>
<dbReference type="Pfam" id="PF03721">
    <property type="entry name" value="UDPG_MGDP_dh_N"/>
    <property type="match status" value="1"/>
</dbReference>
<evidence type="ECO:0000256" key="1">
    <source>
        <dbReference type="ARBA" id="ARBA00006601"/>
    </source>
</evidence>
<evidence type="ECO:0000313" key="6">
    <source>
        <dbReference type="EMBL" id="TDR23659.1"/>
    </source>
</evidence>
<dbReference type="PANTHER" id="PTHR43491:SF2">
    <property type="entry name" value="UDP-N-ACETYL-D-MANNOSAMINE DEHYDROGENASE"/>
    <property type="match status" value="1"/>
</dbReference>
<dbReference type="SMART" id="SM00984">
    <property type="entry name" value="UDPG_MGDP_dh_C"/>
    <property type="match status" value="1"/>
</dbReference>
<organism evidence="6 7">
    <name type="scientific">Marinicella litoralis</name>
    <dbReference type="NCBI Taxonomy" id="644220"/>
    <lineage>
        <taxon>Bacteria</taxon>
        <taxon>Pseudomonadati</taxon>
        <taxon>Pseudomonadota</taxon>
        <taxon>Gammaproteobacteria</taxon>
        <taxon>Lysobacterales</taxon>
        <taxon>Marinicellaceae</taxon>
        <taxon>Marinicella</taxon>
    </lineage>
</organism>
<dbReference type="InterPro" id="IPR036291">
    <property type="entry name" value="NAD(P)-bd_dom_sf"/>
</dbReference>
<protein>
    <submittedName>
        <fullName evidence="6">UDP-N-acetyl-D-galactosamine dehydrogenase</fullName>
    </submittedName>
</protein>
<dbReference type="PIRSF" id="PIRSF500136">
    <property type="entry name" value="UDP_ManNAc_DH"/>
    <property type="match status" value="1"/>
</dbReference>
<evidence type="ECO:0000256" key="4">
    <source>
        <dbReference type="PIRNR" id="PIRNR000124"/>
    </source>
</evidence>
<dbReference type="EMBL" id="SNZB01000001">
    <property type="protein sequence ID" value="TDR23659.1"/>
    <property type="molecule type" value="Genomic_DNA"/>
</dbReference>
<dbReference type="InterPro" id="IPR001732">
    <property type="entry name" value="UDP-Glc/GDP-Man_DH_N"/>
</dbReference>
<dbReference type="PANTHER" id="PTHR43491">
    <property type="entry name" value="UDP-N-ACETYL-D-MANNOSAMINE DEHYDROGENASE"/>
    <property type="match status" value="1"/>
</dbReference>
<dbReference type="PIRSF" id="PIRSF000124">
    <property type="entry name" value="UDPglc_GDPman_dh"/>
    <property type="match status" value="1"/>
</dbReference>
<evidence type="ECO:0000256" key="3">
    <source>
        <dbReference type="ARBA" id="ARBA00023027"/>
    </source>
</evidence>
<dbReference type="Pfam" id="PF03720">
    <property type="entry name" value="UDPG_MGDP_dh_C"/>
    <property type="match status" value="1"/>
</dbReference>
<dbReference type="InterPro" id="IPR014026">
    <property type="entry name" value="UDP-Glc/GDP-Man_DH_dimer"/>
</dbReference>
<dbReference type="RefSeq" id="WP_099017717.1">
    <property type="nucleotide sequence ID" value="NZ_NIHB01000001.1"/>
</dbReference>
<keyword evidence="3" id="KW-0520">NAD</keyword>
<evidence type="ECO:0000256" key="2">
    <source>
        <dbReference type="ARBA" id="ARBA00023002"/>
    </source>
</evidence>
<feature type="domain" description="UDP-glucose/GDP-mannose dehydrogenase C-terminal" evidence="5">
    <location>
        <begin position="317"/>
        <end position="413"/>
    </location>
</feature>
<evidence type="ECO:0000313" key="7">
    <source>
        <dbReference type="Proteomes" id="UP000295724"/>
    </source>
</evidence>
<gene>
    <name evidence="6" type="ORF">C8D91_0523</name>
</gene>
<dbReference type="InterPro" id="IPR036220">
    <property type="entry name" value="UDP-Glc/GDP-Man_DH_C_sf"/>
</dbReference>
<reference evidence="6 7" key="1">
    <citation type="submission" date="2019-03" db="EMBL/GenBank/DDBJ databases">
        <title>Genomic Encyclopedia of Type Strains, Phase IV (KMG-IV): sequencing the most valuable type-strain genomes for metagenomic binning, comparative biology and taxonomic classification.</title>
        <authorList>
            <person name="Goeker M."/>
        </authorList>
    </citation>
    <scope>NUCLEOTIDE SEQUENCE [LARGE SCALE GENOMIC DNA]</scope>
    <source>
        <strain evidence="6 7">DSM 25488</strain>
    </source>
</reference>
<dbReference type="GO" id="GO:0000271">
    <property type="term" value="P:polysaccharide biosynthetic process"/>
    <property type="evidence" value="ECO:0007669"/>
    <property type="project" value="InterPro"/>
</dbReference>
<keyword evidence="7" id="KW-1185">Reference proteome</keyword>
<dbReference type="InterPro" id="IPR014027">
    <property type="entry name" value="UDP-Glc/GDP-Man_DH_C"/>
</dbReference>
<sequence length="420" mass="46684">MIEQEIKIAVIGLGYVGLPLAVAFAEHFTVVGFDINKHRIEQLTAHEDITQEVSSAQLQQTDQLTFTAKAADIESANHYIITVPTPVDANNTPDLSPLINASELVGSLLKPGDTVIYESTVYPGATEGVCAKILSSQSDLRLNHDFFLGYSPERINPGDKTNTLSSIVKVVSGSNPATAVKVDDLYKKIIKAGTHVAPTIKVAEAAKAIENTQRDINIAFMNELSMMFHELGIDVLDVIDAAATKWNFLKFTPGLVGGHCIGVDPYYLIHKSQEKGYFPQLITTARRINENMSTYVCERILKLMALKQKHIVSAKVLIMGMTFKENCPDLRNTRVVEIVEQLQNYHAKIEVYDPWVDPEAAKQLEQPMTQNPQTDHYDLVVLAVAHDQFLNSDPRKYLNKGGVLFDLKGLLPEKWVDERL</sequence>
<dbReference type="GO" id="GO:0051287">
    <property type="term" value="F:NAD binding"/>
    <property type="evidence" value="ECO:0007669"/>
    <property type="project" value="InterPro"/>
</dbReference>
<dbReference type="GO" id="GO:0016628">
    <property type="term" value="F:oxidoreductase activity, acting on the CH-CH group of donors, NAD or NADP as acceptor"/>
    <property type="evidence" value="ECO:0007669"/>
    <property type="project" value="InterPro"/>
</dbReference>
<dbReference type="Pfam" id="PF00984">
    <property type="entry name" value="UDPG_MGDP_dh"/>
    <property type="match status" value="1"/>
</dbReference>
<comment type="caution">
    <text evidence="6">The sequence shown here is derived from an EMBL/GenBank/DDBJ whole genome shotgun (WGS) entry which is preliminary data.</text>
</comment>
<dbReference type="GO" id="GO:0016616">
    <property type="term" value="F:oxidoreductase activity, acting on the CH-OH group of donors, NAD or NADP as acceptor"/>
    <property type="evidence" value="ECO:0007669"/>
    <property type="project" value="InterPro"/>
</dbReference>
<dbReference type="SUPFAM" id="SSF48179">
    <property type="entry name" value="6-phosphogluconate dehydrogenase C-terminal domain-like"/>
    <property type="match status" value="1"/>
</dbReference>
<accession>A0A4R6XYE2</accession>
<dbReference type="Proteomes" id="UP000295724">
    <property type="component" value="Unassembled WGS sequence"/>
</dbReference>